<accession>A0A5C4TAK1</accession>
<proteinExistence type="predicted"/>
<comment type="caution">
    <text evidence="5">The sequence shown here is derived from an EMBL/GenBank/DDBJ whole genome shotgun (WGS) entry which is preliminary data.</text>
</comment>
<dbReference type="EMBL" id="VDCQ01000014">
    <property type="protein sequence ID" value="TNJ65935.1"/>
    <property type="molecule type" value="Genomic_DNA"/>
</dbReference>
<evidence type="ECO:0000259" key="4">
    <source>
        <dbReference type="PROSITE" id="PS01124"/>
    </source>
</evidence>
<dbReference type="PRINTS" id="PR00032">
    <property type="entry name" value="HTHARAC"/>
</dbReference>
<keyword evidence="2" id="KW-0238">DNA-binding</keyword>
<dbReference type="GO" id="GO:0043565">
    <property type="term" value="F:sequence-specific DNA binding"/>
    <property type="evidence" value="ECO:0007669"/>
    <property type="project" value="InterPro"/>
</dbReference>
<dbReference type="Pfam" id="PF12833">
    <property type="entry name" value="HTH_18"/>
    <property type="match status" value="1"/>
</dbReference>
<evidence type="ECO:0000313" key="6">
    <source>
        <dbReference type="Proteomes" id="UP000307943"/>
    </source>
</evidence>
<dbReference type="InterPro" id="IPR009057">
    <property type="entry name" value="Homeodomain-like_sf"/>
</dbReference>
<gene>
    <name evidence="5" type="ORF">FE784_12200</name>
</gene>
<organism evidence="5 6">
    <name type="scientific">Paenibacillus hemerocallicola</name>
    <dbReference type="NCBI Taxonomy" id="1172614"/>
    <lineage>
        <taxon>Bacteria</taxon>
        <taxon>Bacillati</taxon>
        <taxon>Bacillota</taxon>
        <taxon>Bacilli</taxon>
        <taxon>Bacillales</taxon>
        <taxon>Paenibacillaceae</taxon>
        <taxon>Paenibacillus</taxon>
    </lineage>
</organism>
<dbReference type="SMART" id="SM00342">
    <property type="entry name" value="HTH_ARAC"/>
    <property type="match status" value="1"/>
</dbReference>
<dbReference type="PANTHER" id="PTHR43280:SF2">
    <property type="entry name" value="HTH-TYPE TRANSCRIPTIONAL REGULATOR EXSA"/>
    <property type="match status" value="1"/>
</dbReference>
<evidence type="ECO:0000256" key="1">
    <source>
        <dbReference type="ARBA" id="ARBA00023015"/>
    </source>
</evidence>
<dbReference type="PANTHER" id="PTHR43280">
    <property type="entry name" value="ARAC-FAMILY TRANSCRIPTIONAL REGULATOR"/>
    <property type="match status" value="1"/>
</dbReference>
<dbReference type="InterPro" id="IPR018060">
    <property type="entry name" value="HTH_AraC"/>
</dbReference>
<dbReference type="PROSITE" id="PS01124">
    <property type="entry name" value="HTH_ARAC_FAMILY_2"/>
    <property type="match status" value="1"/>
</dbReference>
<reference evidence="5 6" key="1">
    <citation type="submission" date="2019-05" db="EMBL/GenBank/DDBJ databases">
        <title>We sequenced the genome of Paenibacillus hemerocallicola KCTC 33185 for further insight into its adaptation and study the phylogeny of Paenibacillus.</title>
        <authorList>
            <person name="Narsing Rao M.P."/>
        </authorList>
    </citation>
    <scope>NUCLEOTIDE SEQUENCE [LARGE SCALE GENOMIC DNA]</scope>
    <source>
        <strain evidence="5 6">KCTC 33185</strain>
    </source>
</reference>
<dbReference type="Gene3D" id="1.10.10.60">
    <property type="entry name" value="Homeodomain-like"/>
    <property type="match status" value="2"/>
</dbReference>
<evidence type="ECO:0000256" key="2">
    <source>
        <dbReference type="ARBA" id="ARBA00023125"/>
    </source>
</evidence>
<dbReference type="OrthoDB" id="9807321at2"/>
<dbReference type="InterPro" id="IPR020449">
    <property type="entry name" value="Tscrpt_reg_AraC-type_HTH"/>
</dbReference>
<dbReference type="Proteomes" id="UP000307943">
    <property type="component" value="Unassembled WGS sequence"/>
</dbReference>
<dbReference type="GO" id="GO:0003700">
    <property type="term" value="F:DNA-binding transcription factor activity"/>
    <property type="evidence" value="ECO:0007669"/>
    <property type="project" value="InterPro"/>
</dbReference>
<feature type="domain" description="HTH araC/xylS-type" evidence="4">
    <location>
        <begin position="182"/>
        <end position="280"/>
    </location>
</feature>
<evidence type="ECO:0000313" key="5">
    <source>
        <dbReference type="EMBL" id="TNJ65935.1"/>
    </source>
</evidence>
<dbReference type="InterPro" id="IPR037923">
    <property type="entry name" value="HTH-like"/>
</dbReference>
<name>A0A5C4TAK1_9BACL</name>
<keyword evidence="3" id="KW-0804">Transcription</keyword>
<dbReference type="AlphaFoldDB" id="A0A5C4TAK1"/>
<sequence length="280" mass="32425">MQHQYDFWNQLHPQVWLITKRETPFWEEMNYAFGEYCKIHKLSIVCGGSGRLVYNSEETALLPGMVVYSSPGNDIHFLSSRQDPLHFYSVMFHYALVRWEGWNRPSLQAGNDGHKLPLQPFSKLRHADAATVILRHMHASWNSKKVGYEWKVNLAFKNLLSELLSQQIRSKGDEEAALALVNKVIAYINERYPEKLDRKAMADYVSLSHSYLSLLFKKYTGWSPVQYLIKIRMDKAKELLRDSRKSIGEIAGEVGYADPLYFSRVFAQHTGFAPKAYRKG</sequence>
<dbReference type="SUPFAM" id="SSF51215">
    <property type="entry name" value="Regulatory protein AraC"/>
    <property type="match status" value="1"/>
</dbReference>
<keyword evidence="1" id="KW-0805">Transcription regulation</keyword>
<evidence type="ECO:0000256" key="3">
    <source>
        <dbReference type="ARBA" id="ARBA00023163"/>
    </source>
</evidence>
<protein>
    <submittedName>
        <fullName evidence="5">Helix-turn-helix domain-containing protein</fullName>
    </submittedName>
</protein>
<dbReference type="SUPFAM" id="SSF46689">
    <property type="entry name" value="Homeodomain-like"/>
    <property type="match status" value="2"/>
</dbReference>
<dbReference type="RefSeq" id="WP_139602476.1">
    <property type="nucleotide sequence ID" value="NZ_VDCQ01000014.1"/>
</dbReference>
<keyword evidence="6" id="KW-1185">Reference proteome</keyword>